<evidence type="ECO:0000313" key="3">
    <source>
        <dbReference type="Proteomes" id="UP000606172"/>
    </source>
</evidence>
<organism evidence="2 3">
    <name type="scientific">Sinosporangium siamense</name>
    <dbReference type="NCBI Taxonomy" id="1367973"/>
    <lineage>
        <taxon>Bacteria</taxon>
        <taxon>Bacillati</taxon>
        <taxon>Actinomycetota</taxon>
        <taxon>Actinomycetes</taxon>
        <taxon>Streptosporangiales</taxon>
        <taxon>Streptosporangiaceae</taxon>
        <taxon>Sinosporangium</taxon>
    </lineage>
</organism>
<dbReference type="Pfam" id="PF10901">
    <property type="entry name" value="DUF2690"/>
    <property type="match status" value="1"/>
</dbReference>
<feature type="chain" id="PRO_5036972776" description="DUF2690 domain-containing protein" evidence="1">
    <location>
        <begin position="24"/>
        <end position="146"/>
    </location>
</feature>
<accession>A0A919RBK8</accession>
<reference evidence="2" key="1">
    <citation type="submission" date="2021-01" db="EMBL/GenBank/DDBJ databases">
        <title>Whole genome shotgun sequence of Sinosporangium siamense NBRC 109515.</title>
        <authorList>
            <person name="Komaki H."/>
            <person name="Tamura T."/>
        </authorList>
    </citation>
    <scope>NUCLEOTIDE SEQUENCE</scope>
    <source>
        <strain evidence="2">NBRC 109515</strain>
    </source>
</reference>
<proteinExistence type="predicted"/>
<dbReference type="EMBL" id="BOOW01000006">
    <property type="protein sequence ID" value="GII90477.1"/>
    <property type="molecule type" value="Genomic_DNA"/>
</dbReference>
<dbReference type="Proteomes" id="UP000606172">
    <property type="component" value="Unassembled WGS sequence"/>
</dbReference>
<name>A0A919RBK8_9ACTN</name>
<keyword evidence="3" id="KW-1185">Reference proteome</keyword>
<evidence type="ECO:0008006" key="4">
    <source>
        <dbReference type="Google" id="ProtNLM"/>
    </source>
</evidence>
<feature type="signal peptide" evidence="1">
    <location>
        <begin position="1"/>
        <end position="23"/>
    </location>
</feature>
<dbReference type="AlphaFoldDB" id="A0A919RBK8"/>
<gene>
    <name evidence="2" type="ORF">Ssi02_07080</name>
</gene>
<keyword evidence="1" id="KW-0732">Signal</keyword>
<evidence type="ECO:0000313" key="2">
    <source>
        <dbReference type="EMBL" id="GII90477.1"/>
    </source>
</evidence>
<comment type="caution">
    <text evidence="2">The sequence shown here is derived from an EMBL/GenBank/DDBJ whole genome shotgun (WGS) entry which is preliminary data.</text>
</comment>
<dbReference type="InterPro" id="IPR021224">
    <property type="entry name" value="DUF2690"/>
</dbReference>
<evidence type="ECO:0000256" key="1">
    <source>
        <dbReference type="SAM" id="SignalP"/>
    </source>
</evidence>
<protein>
    <recommendedName>
        <fullName evidence="4">DUF2690 domain-containing protein</fullName>
    </recommendedName>
</protein>
<sequence length="146" mass="15356">MAVGVVGTVAAALAVLSPTSAQAAAKPYDGQDPYRSGCAKTAREVRKAGIKSRIHGPVGTVRLMWSTKCKTNWVEVRTAASATGSISVYTKDGRSNTFRFKAGNKGRHWGDMLWANNMCAWGSVHVQWGGGKGGQNASGATGRACR</sequence>